<comment type="similarity">
    <text evidence="2">Belongs to the TrkH potassium transport family.</text>
</comment>
<accession>A0A0W8F2Q8</accession>
<evidence type="ECO:0000256" key="1">
    <source>
        <dbReference type="ARBA" id="ARBA00004651"/>
    </source>
</evidence>
<keyword evidence="4" id="KW-1003">Cell membrane</keyword>
<feature type="transmembrane region" description="Helical" evidence="9">
    <location>
        <begin position="426"/>
        <end position="447"/>
    </location>
</feature>
<feature type="transmembrane region" description="Helical" evidence="9">
    <location>
        <begin position="41"/>
        <end position="61"/>
    </location>
</feature>
<dbReference type="Pfam" id="PF02386">
    <property type="entry name" value="TrkH"/>
    <property type="match status" value="1"/>
</dbReference>
<organism evidence="10">
    <name type="scientific">hydrocarbon metagenome</name>
    <dbReference type="NCBI Taxonomy" id="938273"/>
    <lineage>
        <taxon>unclassified sequences</taxon>
        <taxon>metagenomes</taxon>
        <taxon>ecological metagenomes</taxon>
    </lineage>
</organism>
<gene>
    <name evidence="10" type="ORF">ASZ90_015198</name>
</gene>
<evidence type="ECO:0000256" key="3">
    <source>
        <dbReference type="ARBA" id="ARBA00022448"/>
    </source>
</evidence>
<feature type="transmembrane region" description="Helical" evidence="9">
    <location>
        <begin position="459"/>
        <end position="481"/>
    </location>
</feature>
<keyword evidence="6 9" id="KW-1133">Transmembrane helix</keyword>
<feature type="transmembrane region" description="Helical" evidence="9">
    <location>
        <begin position="270"/>
        <end position="297"/>
    </location>
</feature>
<evidence type="ECO:0000256" key="7">
    <source>
        <dbReference type="ARBA" id="ARBA00023065"/>
    </source>
</evidence>
<dbReference type="AlphaFoldDB" id="A0A0W8F2Q8"/>
<feature type="transmembrane region" description="Helical" evidence="9">
    <location>
        <begin position="235"/>
        <end position="258"/>
    </location>
</feature>
<keyword evidence="3" id="KW-0813">Transport</keyword>
<keyword evidence="5 9" id="KW-0812">Transmembrane</keyword>
<evidence type="ECO:0000256" key="9">
    <source>
        <dbReference type="SAM" id="Phobius"/>
    </source>
</evidence>
<feature type="transmembrane region" description="Helical" evidence="9">
    <location>
        <begin position="205"/>
        <end position="223"/>
    </location>
</feature>
<reference evidence="10" key="1">
    <citation type="journal article" date="2015" name="Proc. Natl. Acad. Sci. U.S.A.">
        <title>Networks of energetic and metabolic interactions define dynamics in microbial communities.</title>
        <authorList>
            <person name="Embree M."/>
            <person name="Liu J.K."/>
            <person name="Al-Bassam M.M."/>
            <person name="Zengler K."/>
        </authorList>
    </citation>
    <scope>NUCLEOTIDE SEQUENCE</scope>
</reference>
<dbReference type="PANTHER" id="PTHR32024:SF2">
    <property type="entry name" value="TRK SYSTEM POTASSIUM UPTAKE PROTEIN TRKG-RELATED"/>
    <property type="match status" value="1"/>
</dbReference>
<keyword evidence="7" id="KW-0406">Ion transport</keyword>
<keyword evidence="8 9" id="KW-0472">Membrane</keyword>
<evidence type="ECO:0000256" key="5">
    <source>
        <dbReference type="ARBA" id="ARBA00022692"/>
    </source>
</evidence>
<dbReference type="InterPro" id="IPR003445">
    <property type="entry name" value="Cat_transpt"/>
</dbReference>
<protein>
    <submittedName>
        <fullName evidence="10">Potassium uptake protein trkh</fullName>
    </submittedName>
</protein>
<evidence type="ECO:0000256" key="2">
    <source>
        <dbReference type="ARBA" id="ARBA00009137"/>
    </source>
</evidence>
<feature type="transmembrane region" description="Helical" evidence="9">
    <location>
        <begin position="183"/>
        <end position="200"/>
    </location>
</feature>
<dbReference type="GO" id="GO:0008324">
    <property type="term" value="F:monoatomic cation transmembrane transporter activity"/>
    <property type="evidence" value="ECO:0007669"/>
    <property type="project" value="InterPro"/>
</dbReference>
<sequence>MGRIRYFSTVLAEVGGMLVTISPLTAVPLAIAVVFREFSLIAPMAAIPVILFLLGVLLNRLPRRKEDIRLSSAFCSVALVWLVFALVSTIPFILVLKMSFTDALFETMAGWTGTGFTLLWSGPAVPETILFWRTFMQWIGGLGVIALSITIASRGGIIQSPFFHADSRSERILPGVITTGKEIWAVYLFLTIIGAGVILVSGIPLYEAVVLSITTISTGGFLPNPLGFAAYTTPLLMYLLIPIMIVGSTPFTLYYISYRRRKLSIFGNRQVLLLVIFLIGGASLVALDLSSLGGMAITDAVGQGLFITTAAISTTGFPIAGLSHLPAVTLILLTLLMFIGGSSESTAGGIKLARITIGYRGIVWWFKRMFARSKVLVPFTYAGENVPASVAEQEISKNMLVIILSFLTVCLATIVALQFNMFYPDVTALIFDIVSAMSSCGLSAGYVSAGMPLASKWVFILVMWIGRLEVIPVIVLFMGIFRGSP</sequence>
<feature type="transmembrane region" description="Helical" evidence="9">
    <location>
        <begin position="12"/>
        <end position="35"/>
    </location>
</feature>
<feature type="transmembrane region" description="Helical" evidence="9">
    <location>
        <begin position="73"/>
        <end position="96"/>
    </location>
</feature>
<feature type="transmembrane region" description="Helical" evidence="9">
    <location>
        <begin position="108"/>
        <end position="126"/>
    </location>
</feature>
<dbReference type="PANTHER" id="PTHR32024">
    <property type="entry name" value="TRK SYSTEM POTASSIUM UPTAKE PROTEIN TRKG-RELATED"/>
    <property type="match status" value="1"/>
</dbReference>
<evidence type="ECO:0000256" key="6">
    <source>
        <dbReference type="ARBA" id="ARBA00022989"/>
    </source>
</evidence>
<name>A0A0W8F2Q8_9ZZZZ</name>
<feature type="transmembrane region" description="Helical" evidence="9">
    <location>
        <begin position="138"/>
        <end position="163"/>
    </location>
</feature>
<dbReference type="GO" id="GO:0030001">
    <property type="term" value="P:metal ion transport"/>
    <property type="evidence" value="ECO:0007669"/>
    <property type="project" value="UniProtKB-ARBA"/>
</dbReference>
<dbReference type="GO" id="GO:0005886">
    <property type="term" value="C:plasma membrane"/>
    <property type="evidence" value="ECO:0007669"/>
    <property type="project" value="UniProtKB-SubCell"/>
</dbReference>
<evidence type="ECO:0000256" key="4">
    <source>
        <dbReference type="ARBA" id="ARBA00022475"/>
    </source>
</evidence>
<dbReference type="EMBL" id="LNQE01001582">
    <property type="protein sequence ID" value="KUG15148.1"/>
    <property type="molecule type" value="Genomic_DNA"/>
</dbReference>
<feature type="transmembrane region" description="Helical" evidence="9">
    <location>
        <begin position="317"/>
        <end position="339"/>
    </location>
</feature>
<feature type="transmembrane region" description="Helical" evidence="9">
    <location>
        <begin position="399"/>
        <end position="420"/>
    </location>
</feature>
<evidence type="ECO:0000256" key="8">
    <source>
        <dbReference type="ARBA" id="ARBA00023136"/>
    </source>
</evidence>
<comment type="subcellular location">
    <subcellularLocation>
        <location evidence="1">Cell membrane</location>
        <topology evidence="1">Multi-pass membrane protein</topology>
    </subcellularLocation>
</comment>
<proteinExistence type="inferred from homology"/>
<evidence type="ECO:0000313" key="10">
    <source>
        <dbReference type="EMBL" id="KUG15148.1"/>
    </source>
</evidence>
<comment type="caution">
    <text evidence="10">The sequence shown here is derived from an EMBL/GenBank/DDBJ whole genome shotgun (WGS) entry which is preliminary data.</text>
</comment>